<keyword evidence="3" id="KW-1185">Reference proteome</keyword>
<sequence>MAATTQTAPQSMFSHHDDPTNPQQRRRVRQLSSVKAWCRTNGMELDDDSCYSEVSSYQSFPDLRRLLEEECAEIERKELVAKASLEARIRRRNSDALSDECSEGGSGTASPSGRSSDYGSPSGIMGSLYRFIDPIIPVLGTASAKDSSTTHA</sequence>
<accession>A0A9W8HSS1</accession>
<evidence type="ECO:0000313" key="2">
    <source>
        <dbReference type="EMBL" id="KAJ2787574.1"/>
    </source>
</evidence>
<feature type="region of interest" description="Disordered" evidence="1">
    <location>
        <begin position="1"/>
        <end position="31"/>
    </location>
</feature>
<dbReference type="AlphaFoldDB" id="A0A9W8HSS1"/>
<dbReference type="Proteomes" id="UP001140172">
    <property type="component" value="Unassembled WGS sequence"/>
</dbReference>
<protein>
    <submittedName>
        <fullName evidence="2">Uncharacterized protein</fullName>
    </submittedName>
</protein>
<name>A0A9W8HSS1_9FUNG</name>
<comment type="caution">
    <text evidence="2">The sequence shown here is derived from an EMBL/GenBank/DDBJ whole genome shotgun (WGS) entry which is preliminary data.</text>
</comment>
<evidence type="ECO:0000313" key="3">
    <source>
        <dbReference type="Proteomes" id="UP001140172"/>
    </source>
</evidence>
<reference evidence="2" key="1">
    <citation type="submission" date="2022-07" db="EMBL/GenBank/DDBJ databases">
        <title>Phylogenomic reconstructions and comparative analyses of Kickxellomycotina fungi.</title>
        <authorList>
            <person name="Reynolds N.K."/>
            <person name="Stajich J.E."/>
            <person name="Barry K."/>
            <person name="Grigoriev I.V."/>
            <person name="Crous P."/>
            <person name="Smith M.E."/>
        </authorList>
    </citation>
    <scope>NUCLEOTIDE SEQUENCE</scope>
    <source>
        <strain evidence="2">BCRC 34489</strain>
    </source>
</reference>
<dbReference type="EMBL" id="JANBUM010000018">
    <property type="protein sequence ID" value="KAJ2787574.1"/>
    <property type="molecule type" value="Genomic_DNA"/>
</dbReference>
<dbReference type="OrthoDB" id="5591072at2759"/>
<proteinExistence type="predicted"/>
<gene>
    <name evidence="2" type="ORF">GGI15_000597</name>
</gene>
<feature type="region of interest" description="Disordered" evidence="1">
    <location>
        <begin position="92"/>
        <end position="121"/>
    </location>
</feature>
<feature type="compositionally biased region" description="Polar residues" evidence="1">
    <location>
        <begin position="108"/>
        <end position="119"/>
    </location>
</feature>
<feature type="compositionally biased region" description="Polar residues" evidence="1">
    <location>
        <begin position="1"/>
        <end position="13"/>
    </location>
</feature>
<evidence type="ECO:0000256" key="1">
    <source>
        <dbReference type="SAM" id="MobiDB-lite"/>
    </source>
</evidence>
<organism evidence="2 3">
    <name type="scientific">Coemansia interrupta</name>
    <dbReference type="NCBI Taxonomy" id="1126814"/>
    <lineage>
        <taxon>Eukaryota</taxon>
        <taxon>Fungi</taxon>
        <taxon>Fungi incertae sedis</taxon>
        <taxon>Zoopagomycota</taxon>
        <taxon>Kickxellomycotina</taxon>
        <taxon>Kickxellomycetes</taxon>
        <taxon>Kickxellales</taxon>
        <taxon>Kickxellaceae</taxon>
        <taxon>Coemansia</taxon>
    </lineage>
</organism>